<protein>
    <submittedName>
        <fullName evidence="1">Uncharacterized protein</fullName>
    </submittedName>
</protein>
<organism evidence="1 2">
    <name type="scientific">Liparis tanakae</name>
    <name type="common">Tanaka's snailfish</name>
    <dbReference type="NCBI Taxonomy" id="230148"/>
    <lineage>
        <taxon>Eukaryota</taxon>
        <taxon>Metazoa</taxon>
        <taxon>Chordata</taxon>
        <taxon>Craniata</taxon>
        <taxon>Vertebrata</taxon>
        <taxon>Euteleostomi</taxon>
        <taxon>Actinopterygii</taxon>
        <taxon>Neopterygii</taxon>
        <taxon>Teleostei</taxon>
        <taxon>Neoteleostei</taxon>
        <taxon>Acanthomorphata</taxon>
        <taxon>Eupercaria</taxon>
        <taxon>Perciformes</taxon>
        <taxon>Cottioidei</taxon>
        <taxon>Cottales</taxon>
        <taxon>Liparidae</taxon>
        <taxon>Liparis</taxon>
    </lineage>
</organism>
<evidence type="ECO:0000313" key="2">
    <source>
        <dbReference type="Proteomes" id="UP000314294"/>
    </source>
</evidence>
<dbReference type="AlphaFoldDB" id="A0A4Z2FU19"/>
<accession>A0A4Z2FU19</accession>
<reference evidence="1 2" key="1">
    <citation type="submission" date="2019-03" db="EMBL/GenBank/DDBJ databases">
        <title>First draft genome of Liparis tanakae, snailfish: a comprehensive survey of snailfish specific genes.</title>
        <authorList>
            <person name="Kim W."/>
            <person name="Song I."/>
            <person name="Jeong J.-H."/>
            <person name="Kim D."/>
            <person name="Kim S."/>
            <person name="Ryu S."/>
            <person name="Song J.Y."/>
            <person name="Lee S.K."/>
        </authorList>
    </citation>
    <scope>NUCLEOTIDE SEQUENCE [LARGE SCALE GENOMIC DNA]</scope>
    <source>
        <tissue evidence="1">Muscle</tissue>
    </source>
</reference>
<keyword evidence="2" id="KW-1185">Reference proteome</keyword>
<comment type="caution">
    <text evidence="1">The sequence shown here is derived from an EMBL/GenBank/DDBJ whole genome shotgun (WGS) entry which is preliminary data.</text>
</comment>
<sequence>MVQSRAGRQCEATVENTASAATTTPPFLLLQLGDEVWEQISFLVMCCLPGHGSETTKTYAMVQGAVVSAGTFVASVHKTWDDTSPVMSQLAVTI</sequence>
<dbReference type="EMBL" id="SRLO01000907">
    <property type="protein sequence ID" value="TNN44370.1"/>
    <property type="molecule type" value="Genomic_DNA"/>
</dbReference>
<proteinExistence type="predicted"/>
<name>A0A4Z2FU19_9TELE</name>
<gene>
    <name evidence="1" type="ORF">EYF80_045427</name>
</gene>
<evidence type="ECO:0000313" key="1">
    <source>
        <dbReference type="EMBL" id="TNN44370.1"/>
    </source>
</evidence>
<dbReference type="Proteomes" id="UP000314294">
    <property type="component" value="Unassembled WGS sequence"/>
</dbReference>